<dbReference type="InterPro" id="IPR035969">
    <property type="entry name" value="Rab-GAP_TBC_sf"/>
</dbReference>
<feature type="region of interest" description="Disordered" evidence="1">
    <location>
        <begin position="713"/>
        <end position="844"/>
    </location>
</feature>
<evidence type="ECO:0000313" key="3">
    <source>
        <dbReference type="EMBL" id="KAK1790586.1"/>
    </source>
</evidence>
<dbReference type="SUPFAM" id="SSF47923">
    <property type="entry name" value="Ypt/Rab-GAP domain of gyp1p"/>
    <property type="match status" value="2"/>
</dbReference>
<feature type="compositionally biased region" description="Basic and acidic residues" evidence="1">
    <location>
        <begin position="820"/>
        <end position="831"/>
    </location>
</feature>
<keyword evidence="4" id="KW-1185">Reference proteome</keyword>
<dbReference type="PANTHER" id="PTHR47219:SF19">
    <property type="entry name" value="USP6 N-TERMINAL-LIKE PROTEIN ISOFORM X1"/>
    <property type="match status" value="1"/>
</dbReference>
<dbReference type="GO" id="GO:0031267">
    <property type="term" value="F:small GTPase binding"/>
    <property type="evidence" value="ECO:0007669"/>
    <property type="project" value="TreeGrafter"/>
</dbReference>
<dbReference type="AlphaFoldDB" id="A0AAD8Z2Z4"/>
<feature type="compositionally biased region" description="Basic and acidic residues" evidence="1">
    <location>
        <begin position="569"/>
        <end position="583"/>
    </location>
</feature>
<dbReference type="Gene3D" id="1.10.8.270">
    <property type="entry name" value="putative rabgap domain of human tbc1 domain family member 14 like domains"/>
    <property type="match status" value="1"/>
</dbReference>
<dbReference type="Gene3D" id="1.10.10.750">
    <property type="entry name" value="Ypt/Rab-GAP domain of gyp1p, domain 1"/>
    <property type="match status" value="1"/>
</dbReference>
<feature type="region of interest" description="Disordered" evidence="1">
    <location>
        <begin position="569"/>
        <end position="589"/>
    </location>
</feature>
<dbReference type="Pfam" id="PF00566">
    <property type="entry name" value="RabGAP-TBC"/>
    <property type="match status" value="1"/>
</dbReference>
<feature type="domain" description="Rab-GAP TBC" evidence="2">
    <location>
        <begin position="272"/>
        <end position="508"/>
    </location>
</feature>
<dbReference type="Proteomes" id="UP001239994">
    <property type="component" value="Unassembled WGS sequence"/>
</dbReference>
<dbReference type="PANTHER" id="PTHR47219">
    <property type="entry name" value="RAB GTPASE-ACTIVATING PROTEIN 1-LIKE"/>
    <property type="match status" value="1"/>
</dbReference>
<comment type="caution">
    <text evidence="3">The sequence shown here is derived from an EMBL/GenBank/DDBJ whole genome shotgun (WGS) entry which is preliminary data.</text>
</comment>
<feature type="compositionally biased region" description="Polar residues" evidence="1">
    <location>
        <begin position="739"/>
        <end position="748"/>
    </location>
</feature>
<dbReference type="EMBL" id="JAROKS010000021">
    <property type="protein sequence ID" value="KAK1790586.1"/>
    <property type="molecule type" value="Genomic_DNA"/>
</dbReference>
<dbReference type="FunFam" id="1.10.10.750:FF:000001">
    <property type="entry name" value="TBC1 domain family member 10A"/>
    <property type="match status" value="1"/>
</dbReference>
<accession>A0AAD8Z2Z4</accession>
<evidence type="ECO:0000313" key="4">
    <source>
        <dbReference type="Proteomes" id="UP001239994"/>
    </source>
</evidence>
<dbReference type="Gene3D" id="1.10.472.80">
    <property type="entry name" value="Ypt/Rab-GAP domain of gyp1p, domain 3"/>
    <property type="match status" value="1"/>
</dbReference>
<proteinExistence type="predicted"/>
<sequence>MSLRDVSAAGHESFEENTCGEQPYLDLTCVQEAIITILWDFQILTDMVAMANPPDIVVVDKQQKSSVAQKPQAVARGQYQGNPGCSGSVPREPWLCWVSTEGALAVLGQYRGNPGCAGSVPGEPWLFWVSTEGALAVLGQYRGSPGCAGSVPKEPWLFWVSTEGTLAVLASDTDQEAAAVKLDQERAEIVDRYDKGVEGGWVEPWEEATFDVYKVVDRFGFLHSEELPAYNSVEEKQKKHLELERTEKWLKMLKSWEKYKNSEKLVRRVYKGIPLQLRGQVWCLLLEVPKIKEEKKDFYEKLKIRARMLSPDIRQIDLDVNRTYRDHIMFMRRYDVKWAAGSVPRSHGILHVQQGKLSRRRSHEDTPPITVSPCTSHLPSNCSAHLWHVEDGDGSTKEVGYCQGMSQITALLLIYMNEEDAFWALVKLLSGQKHTMHGFFVPGFPKLMRFQEHHDHILKKMLPKLKRHLDSQEVFTSLYTMKWFFQCFLDRTPFTLTLRIWDVYILEGERVLPAMSYTILKLHKKALMKQSMEELVEFLQVTLSKNFFFEDDFVIEQLQNSISELRRSKLELPPEGKDDEFPKKPLGLLPPEPVGLAAAAANHVVNGQMPARQREVEGPPVTTSGSPDRRHASRNVDPTLHPGKGERWAGQSAALPTERNMTPKIPPMPLTRVTDGLMGTNHNPVGRKDIAPRWVKPSEGKLEAARMAAMREIQQNSEEPGQQQWRPRSRSRGFIPASNRASNASQYDNVPGLDGGLAEVPEPYGEPPLRQGSPTRPPSGGTSVPSFRLPRTTPLLSDHLPVLNPTHPQMSRPWPEDLAYDPRARSPDKMRRNNSYAAYRRQSPRGTPLLVAPAELAACVDSTGEGSPYLRQPATLLGSPACLPPGQLYERQLQGEAWHCEMEWVPLESPGGLAPMPGFPKTRRSPTRPAQGLGFGPPGVPDAALHYGGAYAEQPVRQQLPPVFGGAQYRQVFALQETMHL</sequence>
<feature type="compositionally biased region" description="Polar residues" evidence="1">
    <location>
        <begin position="713"/>
        <end position="726"/>
    </location>
</feature>
<organism evidence="3 4">
    <name type="scientific">Electrophorus voltai</name>
    <dbReference type="NCBI Taxonomy" id="2609070"/>
    <lineage>
        <taxon>Eukaryota</taxon>
        <taxon>Metazoa</taxon>
        <taxon>Chordata</taxon>
        <taxon>Craniata</taxon>
        <taxon>Vertebrata</taxon>
        <taxon>Euteleostomi</taxon>
        <taxon>Actinopterygii</taxon>
        <taxon>Neopterygii</taxon>
        <taxon>Teleostei</taxon>
        <taxon>Ostariophysi</taxon>
        <taxon>Gymnotiformes</taxon>
        <taxon>Gymnotoidei</taxon>
        <taxon>Gymnotidae</taxon>
        <taxon>Electrophorus</taxon>
    </lineage>
</organism>
<dbReference type="PROSITE" id="PS50086">
    <property type="entry name" value="TBC_RABGAP"/>
    <property type="match status" value="1"/>
</dbReference>
<dbReference type="GO" id="GO:0005096">
    <property type="term" value="F:GTPase activator activity"/>
    <property type="evidence" value="ECO:0007669"/>
    <property type="project" value="TreeGrafter"/>
</dbReference>
<dbReference type="InterPro" id="IPR000195">
    <property type="entry name" value="Rab-GAP-TBC_dom"/>
</dbReference>
<dbReference type="FunFam" id="1.10.472.80:FF:000019">
    <property type="entry name" value="USP6 N-terminal like"/>
    <property type="match status" value="1"/>
</dbReference>
<dbReference type="InterPro" id="IPR050302">
    <property type="entry name" value="Rab_GAP_TBC_domain"/>
</dbReference>
<name>A0AAD8Z2Z4_9TELE</name>
<evidence type="ECO:0000256" key="1">
    <source>
        <dbReference type="SAM" id="MobiDB-lite"/>
    </source>
</evidence>
<gene>
    <name evidence="3" type="ORF">P4O66_014462</name>
</gene>
<protein>
    <recommendedName>
        <fullName evidence="2">Rab-GAP TBC domain-containing protein</fullName>
    </recommendedName>
</protein>
<evidence type="ECO:0000259" key="2">
    <source>
        <dbReference type="PROSITE" id="PS50086"/>
    </source>
</evidence>
<dbReference type="SMART" id="SM00164">
    <property type="entry name" value="TBC"/>
    <property type="match status" value="1"/>
</dbReference>
<reference evidence="3" key="1">
    <citation type="submission" date="2023-03" db="EMBL/GenBank/DDBJ databases">
        <title>Electrophorus voltai genome.</title>
        <authorList>
            <person name="Bian C."/>
        </authorList>
    </citation>
    <scope>NUCLEOTIDE SEQUENCE</scope>
    <source>
        <strain evidence="3">CB-2022</strain>
        <tissue evidence="3">Muscle</tissue>
    </source>
</reference>
<feature type="region of interest" description="Disordered" evidence="1">
    <location>
        <begin position="609"/>
        <end position="652"/>
    </location>
</feature>